<dbReference type="AlphaFoldDB" id="A0A8K0L809"/>
<accession>A0A8K0L809</accession>
<keyword evidence="4" id="KW-1185">Reference proteome</keyword>
<evidence type="ECO:0000256" key="2">
    <source>
        <dbReference type="ARBA" id="ARBA00023002"/>
    </source>
</evidence>
<dbReference type="PANTHER" id="PTHR43086:SF2">
    <property type="entry name" value="HYDROXYSTEROID DEHYDROGENASE-LIKE PROTEIN 1"/>
    <property type="match status" value="1"/>
</dbReference>
<evidence type="ECO:0008006" key="5">
    <source>
        <dbReference type="Google" id="ProtNLM"/>
    </source>
</evidence>
<dbReference type="OrthoDB" id="47007at2759"/>
<dbReference type="PRINTS" id="PR00081">
    <property type="entry name" value="GDHRDH"/>
</dbReference>
<sequence>MDAASSLLSSLSQSLTKLYPSPPPRASLLSHLPTTPLSILGLLTTTYLTLRTLLSLSPHLLRSSLPKYQHSRPYSTWALITGASDGIGLGFTHALLSKGFNVLLHGRNEAKISALVSTLHTQYPDAQIKTILADASTFSPADIERIRTTASTLPEMDHETIDTIISMNLRFPVHLTRSLLPILQSHQPSLILNVGSGAGEVGIPWLSTYCGAKAFNLRWSQALAAEMVAEGHDGVEVLGILVGNVMSGSNKIGDEFFTCDSRTMAERALGKVGWGGERWGWWRHGVQFTLVGMVPEWVRVKGMAGMMRERKSLYGQTEGAKGAVEKGGEEAMQG</sequence>
<evidence type="ECO:0000313" key="4">
    <source>
        <dbReference type="Proteomes" id="UP000809789"/>
    </source>
</evidence>
<reference evidence="3" key="1">
    <citation type="submission" date="2021-07" db="EMBL/GenBank/DDBJ databases">
        <title>Elsinoe batatas strain:CRI-CJ2 Genome sequencing and assembly.</title>
        <authorList>
            <person name="Huang L."/>
        </authorList>
    </citation>
    <scope>NUCLEOTIDE SEQUENCE</scope>
    <source>
        <strain evidence="3">CRI-CJ2</strain>
    </source>
</reference>
<dbReference type="GO" id="GO:0030497">
    <property type="term" value="P:fatty acid elongation"/>
    <property type="evidence" value="ECO:0007669"/>
    <property type="project" value="TreeGrafter"/>
</dbReference>
<keyword evidence="1" id="KW-0521">NADP</keyword>
<dbReference type="Pfam" id="PF00106">
    <property type="entry name" value="adh_short"/>
    <property type="match status" value="2"/>
</dbReference>
<keyword evidence="2" id="KW-0560">Oxidoreductase</keyword>
<dbReference type="InterPro" id="IPR002347">
    <property type="entry name" value="SDR_fam"/>
</dbReference>
<comment type="caution">
    <text evidence="3">The sequence shown here is derived from an EMBL/GenBank/DDBJ whole genome shotgun (WGS) entry which is preliminary data.</text>
</comment>
<organism evidence="3 4">
    <name type="scientific">Elsinoe batatas</name>
    <dbReference type="NCBI Taxonomy" id="2601811"/>
    <lineage>
        <taxon>Eukaryota</taxon>
        <taxon>Fungi</taxon>
        <taxon>Dikarya</taxon>
        <taxon>Ascomycota</taxon>
        <taxon>Pezizomycotina</taxon>
        <taxon>Dothideomycetes</taxon>
        <taxon>Dothideomycetidae</taxon>
        <taxon>Myriangiales</taxon>
        <taxon>Elsinoaceae</taxon>
        <taxon>Elsinoe</taxon>
    </lineage>
</organism>
<dbReference type="Proteomes" id="UP000809789">
    <property type="component" value="Unassembled WGS sequence"/>
</dbReference>
<dbReference type="EMBL" id="JAESVG020000001">
    <property type="protein sequence ID" value="KAG8631444.1"/>
    <property type="molecule type" value="Genomic_DNA"/>
</dbReference>
<dbReference type="GO" id="GO:0005783">
    <property type="term" value="C:endoplasmic reticulum"/>
    <property type="evidence" value="ECO:0007669"/>
    <property type="project" value="TreeGrafter"/>
</dbReference>
<evidence type="ECO:0000256" key="1">
    <source>
        <dbReference type="ARBA" id="ARBA00022857"/>
    </source>
</evidence>
<dbReference type="SUPFAM" id="SSF51735">
    <property type="entry name" value="NAD(P)-binding Rossmann-fold domains"/>
    <property type="match status" value="1"/>
</dbReference>
<dbReference type="GO" id="GO:0016491">
    <property type="term" value="F:oxidoreductase activity"/>
    <property type="evidence" value="ECO:0007669"/>
    <property type="project" value="UniProtKB-KW"/>
</dbReference>
<evidence type="ECO:0000313" key="3">
    <source>
        <dbReference type="EMBL" id="KAG8631444.1"/>
    </source>
</evidence>
<dbReference type="PANTHER" id="PTHR43086">
    <property type="entry name" value="VERY-LONG-CHAIN 3-OXOOACYL-COA REDUCTASE"/>
    <property type="match status" value="1"/>
</dbReference>
<protein>
    <recommendedName>
        <fullName evidence="5">NAD(P)-binding protein</fullName>
    </recommendedName>
</protein>
<name>A0A8K0L809_9PEZI</name>
<gene>
    <name evidence="3" type="ORF">KVT40_000584</name>
</gene>
<dbReference type="Gene3D" id="3.40.50.720">
    <property type="entry name" value="NAD(P)-binding Rossmann-like Domain"/>
    <property type="match status" value="2"/>
</dbReference>
<proteinExistence type="predicted"/>
<dbReference type="InterPro" id="IPR036291">
    <property type="entry name" value="NAD(P)-bd_dom_sf"/>
</dbReference>